<reference evidence="1 2" key="1">
    <citation type="submission" date="2019-05" db="EMBL/GenBank/DDBJ databases">
        <title>Another draft genome of Portunus trituberculatus and its Hox gene families provides insights of decapod evolution.</title>
        <authorList>
            <person name="Jeong J.-H."/>
            <person name="Song I."/>
            <person name="Kim S."/>
            <person name="Choi T."/>
            <person name="Kim D."/>
            <person name="Ryu S."/>
            <person name="Kim W."/>
        </authorList>
    </citation>
    <scope>NUCLEOTIDE SEQUENCE [LARGE SCALE GENOMIC DNA]</scope>
    <source>
        <tissue evidence="1">Muscle</tissue>
    </source>
</reference>
<dbReference type="Proteomes" id="UP000324222">
    <property type="component" value="Unassembled WGS sequence"/>
</dbReference>
<proteinExistence type="predicted"/>
<accession>A0A5B7IT95</accession>
<organism evidence="1 2">
    <name type="scientific">Portunus trituberculatus</name>
    <name type="common">Swimming crab</name>
    <name type="synonym">Neptunus trituberculatus</name>
    <dbReference type="NCBI Taxonomy" id="210409"/>
    <lineage>
        <taxon>Eukaryota</taxon>
        <taxon>Metazoa</taxon>
        <taxon>Ecdysozoa</taxon>
        <taxon>Arthropoda</taxon>
        <taxon>Crustacea</taxon>
        <taxon>Multicrustacea</taxon>
        <taxon>Malacostraca</taxon>
        <taxon>Eumalacostraca</taxon>
        <taxon>Eucarida</taxon>
        <taxon>Decapoda</taxon>
        <taxon>Pleocyemata</taxon>
        <taxon>Brachyura</taxon>
        <taxon>Eubrachyura</taxon>
        <taxon>Portunoidea</taxon>
        <taxon>Portunidae</taxon>
        <taxon>Portuninae</taxon>
        <taxon>Portunus</taxon>
    </lineage>
</organism>
<protein>
    <submittedName>
        <fullName evidence="1">Uncharacterized protein</fullName>
    </submittedName>
</protein>
<evidence type="ECO:0000313" key="2">
    <source>
        <dbReference type="Proteomes" id="UP000324222"/>
    </source>
</evidence>
<comment type="caution">
    <text evidence="1">The sequence shown here is derived from an EMBL/GenBank/DDBJ whole genome shotgun (WGS) entry which is preliminary data.</text>
</comment>
<name>A0A5B7IT95_PORTR</name>
<keyword evidence="2" id="KW-1185">Reference proteome</keyword>
<dbReference type="AlphaFoldDB" id="A0A5B7IT95"/>
<evidence type="ECO:0000313" key="1">
    <source>
        <dbReference type="EMBL" id="MPC85655.1"/>
    </source>
</evidence>
<sequence>MTGKVAALAACEQRDRTKLCVKDFHLVPLREKEKREKDDVFILPDMLAGGAVGGLAKKLGGARGCGRRVQGAGQHALS</sequence>
<gene>
    <name evidence="1" type="ORF">E2C01_080437</name>
</gene>
<dbReference type="EMBL" id="VSRR010069119">
    <property type="protein sequence ID" value="MPC85655.1"/>
    <property type="molecule type" value="Genomic_DNA"/>
</dbReference>